<accession>A0A2T9YHC2</accession>
<dbReference type="InterPro" id="IPR041997">
    <property type="entry name" value="Ribosomal_eL6_KOW"/>
</dbReference>
<sequence length="240" mass="26542">MAIKSDKAQIIPGVSRYSRSQRYSKRGLYLIKKKAAETKKEAAPKSAPPARAAHAANKDLVESLTYSKSRFYPADTVSKPKANHKAVRPTKLRSSIKPGSVLILLAGRFRGKRVVFLKQLESGLLLVTGPYRVNGVPLRRVNQAYTIATSTQIDISGVKIDSSINDSYFAHEKEEKLKGTEEEFFGEGAKKREAPANKVAIQKEVDNQLIPIIAAQPLMKSYLKSSFSLTKGQAPHLMKF</sequence>
<evidence type="ECO:0000313" key="6">
    <source>
        <dbReference type="Proteomes" id="UP000245699"/>
    </source>
</evidence>
<dbReference type="CDD" id="cd13156">
    <property type="entry name" value="KOW_RPL6"/>
    <property type="match status" value="1"/>
</dbReference>
<dbReference type="EMBL" id="MBFT01000400">
    <property type="protein sequence ID" value="PVU91723.1"/>
    <property type="molecule type" value="Genomic_DNA"/>
</dbReference>
<evidence type="ECO:0000313" key="5">
    <source>
        <dbReference type="EMBL" id="PVU91723.1"/>
    </source>
</evidence>
<organism evidence="5 6">
    <name type="scientific">Furculomyces boomerangus</name>
    <dbReference type="NCBI Taxonomy" id="61424"/>
    <lineage>
        <taxon>Eukaryota</taxon>
        <taxon>Fungi</taxon>
        <taxon>Fungi incertae sedis</taxon>
        <taxon>Zoopagomycota</taxon>
        <taxon>Kickxellomycotina</taxon>
        <taxon>Harpellomycetes</taxon>
        <taxon>Harpellales</taxon>
        <taxon>Harpellaceae</taxon>
        <taxon>Furculomyces</taxon>
    </lineage>
</organism>
<evidence type="ECO:0000256" key="1">
    <source>
        <dbReference type="ARBA" id="ARBA00010592"/>
    </source>
</evidence>
<keyword evidence="3" id="KW-0687">Ribonucleoprotein</keyword>
<evidence type="ECO:0000256" key="2">
    <source>
        <dbReference type="ARBA" id="ARBA00022980"/>
    </source>
</evidence>
<dbReference type="Pfam" id="PF01159">
    <property type="entry name" value="Ribosomal_L6e"/>
    <property type="match status" value="1"/>
</dbReference>
<dbReference type="GO" id="GO:0002181">
    <property type="term" value="P:cytoplasmic translation"/>
    <property type="evidence" value="ECO:0007669"/>
    <property type="project" value="TreeGrafter"/>
</dbReference>
<comment type="similarity">
    <text evidence="1">Belongs to the eukaryotic ribosomal protein eL6 family.</text>
</comment>
<gene>
    <name evidence="5" type="ORF">BB559_004027</name>
</gene>
<protein>
    <recommendedName>
        <fullName evidence="4">Large ribosomal subunit protein uL6 N-terminal domain-containing protein</fullName>
    </recommendedName>
</protein>
<dbReference type="PANTHER" id="PTHR10715">
    <property type="entry name" value="60S RIBOSOMAL PROTEIN L6"/>
    <property type="match status" value="1"/>
</dbReference>
<dbReference type="Proteomes" id="UP000245699">
    <property type="component" value="Unassembled WGS sequence"/>
</dbReference>
<keyword evidence="2" id="KW-0689">Ribosomal protein</keyword>
<dbReference type="GO" id="GO:0003723">
    <property type="term" value="F:RNA binding"/>
    <property type="evidence" value="ECO:0007669"/>
    <property type="project" value="TreeGrafter"/>
</dbReference>
<reference evidence="5 6" key="1">
    <citation type="journal article" date="2018" name="MBio">
        <title>Comparative Genomics Reveals the Core Gene Toolbox for the Fungus-Insect Symbiosis.</title>
        <authorList>
            <person name="Wang Y."/>
            <person name="Stata M."/>
            <person name="Wang W."/>
            <person name="Stajich J.E."/>
            <person name="White M.M."/>
            <person name="Moncalvo J.M."/>
        </authorList>
    </citation>
    <scope>NUCLEOTIDE SEQUENCE [LARGE SCALE GENOMIC DNA]</scope>
    <source>
        <strain evidence="5 6">AUS-77-4</strain>
    </source>
</reference>
<dbReference type="SUPFAM" id="SSF50104">
    <property type="entry name" value="Translation proteins SH3-like domain"/>
    <property type="match status" value="1"/>
</dbReference>
<dbReference type="InterPro" id="IPR000915">
    <property type="entry name" value="60S_ribosomal_eL6"/>
</dbReference>
<dbReference type="AlphaFoldDB" id="A0A2T9YHC2"/>
<dbReference type="Gene3D" id="2.30.30.30">
    <property type="match status" value="1"/>
</dbReference>
<dbReference type="STRING" id="61424.A0A2T9YHC2"/>
<dbReference type="OrthoDB" id="2436667at2759"/>
<dbReference type="InterPro" id="IPR005568">
    <property type="entry name" value="Ribosomal_uL6_N"/>
</dbReference>
<proteinExistence type="inferred from homology"/>
<dbReference type="InterPro" id="IPR014722">
    <property type="entry name" value="Rib_uL2_dom2"/>
</dbReference>
<dbReference type="FunFam" id="2.30.30.30:FF:000014">
    <property type="entry name" value="60S ribosomal protein L6"/>
    <property type="match status" value="1"/>
</dbReference>
<comment type="caution">
    <text evidence="5">The sequence shown here is derived from an EMBL/GenBank/DDBJ whole genome shotgun (WGS) entry which is preliminary data.</text>
</comment>
<dbReference type="GO" id="GO:0000027">
    <property type="term" value="P:ribosomal large subunit assembly"/>
    <property type="evidence" value="ECO:0007669"/>
    <property type="project" value="TreeGrafter"/>
</dbReference>
<evidence type="ECO:0000259" key="4">
    <source>
        <dbReference type="Pfam" id="PF03868"/>
    </source>
</evidence>
<dbReference type="GO" id="GO:0003735">
    <property type="term" value="F:structural constituent of ribosome"/>
    <property type="evidence" value="ECO:0007669"/>
    <property type="project" value="InterPro"/>
</dbReference>
<feature type="domain" description="Large ribosomal subunit protein uL6 N-terminal" evidence="4">
    <location>
        <begin position="11"/>
        <end position="49"/>
    </location>
</feature>
<dbReference type="GO" id="GO:0022625">
    <property type="term" value="C:cytosolic large ribosomal subunit"/>
    <property type="evidence" value="ECO:0007669"/>
    <property type="project" value="TreeGrafter"/>
</dbReference>
<dbReference type="PANTHER" id="PTHR10715:SF0">
    <property type="entry name" value="LARGE RIBOSOMAL SUBUNIT PROTEIN EL6"/>
    <property type="match status" value="1"/>
</dbReference>
<name>A0A2T9YHC2_9FUNG</name>
<dbReference type="Pfam" id="PF03868">
    <property type="entry name" value="Ribosomal_L6e_N"/>
    <property type="match status" value="1"/>
</dbReference>
<keyword evidence="6" id="KW-1185">Reference proteome</keyword>
<dbReference type="InterPro" id="IPR008991">
    <property type="entry name" value="Translation_prot_SH3-like_sf"/>
</dbReference>
<evidence type="ECO:0000256" key="3">
    <source>
        <dbReference type="ARBA" id="ARBA00023274"/>
    </source>
</evidence>